<evidence type="ECO:0000256" key="2">
    <source>
        <dbReference type="SAM" id="Phobius"/>
    </source>
</evidence>
<dbReference type="AlphaFoldDB" id="A0A7S0V5T2"/>
<accession>A0A7S0V5T2</accession>
<gene>
    <name evidence="3" type="ORF">PPAR00522_LOCUS15159</name>
</gene>
<feature type="transmembrane region" description="Helical" evidence="2">
    <location>
        <begin position="353"/>
        <end position="374"/>
    </location>
</feature>
<keyword evidence="2" id="KW-1133">Transmembrane helix</keyword>
<name>A0A7S0V5T2_9CHLO</name>
<keyword evidence="2" id="KW-0472">Membrane</keyword>
<sequence>MNITGCSVKAAAGLKSSSTSHNNNRILFNGVSLHNNARCSFISKRNVLNSKRSCNILLEYSSLLSSSSTYRTRLIDVSVRAKDEKIDNGGKPTQISVKEIISKTWSLVFNSGVLPELLVAYAYKDLIAFLINRVSHLVTNTVASHVLGVEVFNPWWIYLDPNFLQATPGYVFIVAFFFIATLPLITLVDSFAFATAAAILRRRPPPPLPLPATAPMDEGKDLEGGNPPSGGDSFSTKVIDSNSSDIIHDGVKGGSDKDVKKDAKEEKKKKKKEKAKAKEEKTKEDKIKRNAEIEKALESFFDPSKSTPPPAPKASATESLFKRLWQAHVASLAAIKEESKSTTPFIWRTDLGLMWHALPYQLAALLVLPAAWALPRLFEMQLSSAVASEEFNPHQGGKEKEKEREKPWTYCNQKSKELMKGNAWKYALPFLLFRGVLHLCDYMHGQLLALVPKRWWSEVVEIPLALTVLLMILRSLSGRLLNVLPLATMELCLEKKTKSEI</sequence>
<dbReference type="EMBL" id="HBFM01023402">
    <property type="protein sequence ID" value="CAD8780927.1"/>
    <property type="molecule type" value="Transcribed_RNA"/>
</dbReference>
<evidence type="ECO:0000313" key="3">
    <source>
        <dbReference type="EMBL" id="CAD8780927.1"/>
    </source>
</evidence>
<feature type="compositionally biased region" description="Basic and acidic residues" evidence="1">
    <location>
        <begin position="246"/>
        <end position="266"/>
    </location>
</feature>
<evidence type="ECO:0000256" key="1">
    <source>
        <dbReference type="SAM" id="MobiDB-lite"/>
    </source>
</evidence>
<protein>
    <submittedName>
        <fullName evidence="3">Uncharacterized protein</fullName>
    </submittedName>
</protein>
<feature type="compositionally biased region" description="Basic and acidic residues" evidence="1">
    <location>
        <begin position="276"/>
        <end position="289"/>
    </location>
</feature>
<proteinExistence type="predicted"/>
<feature type="transmembrane region" description="Helical" evidence="2">
    <location>
        <begin position="170"/>
        <end position="200"/>
    </location>
</feature>
<keyword evidence="2" id="KW-0812">Transmembrane</keyword>
<organism evidence="3">
    <name type="scientific">Polytomella parva</name>
    <dbReference type="NCBI Taxonomy" id="51329"/>
    <lineage>
        <taxon>Eukaryota</taxon>
        <taxon>Viridiplantae</taxon>
        <taxon>Chlorophyta</taxon>
        <taxon>core chlorophytes</taxon>
        <taxon>Chlorophyceae</taxon>
        <taxon>CS clade</taxon>
        <taxon>Chlamydomonadales</taxon>
        <taxon>Chlamydomonadaceae</taxon>
        <taxon>Polytomella</taxon>
    </lineage>
</organism>
<feature type="region of interest" description="Disordered" evidence="1">
    <location>
        <begin position="207"/>
        <end position="289"/>
    </location>
</feature>
<reference evidence="3" key="1">
    <citation type="submission" date="2021-01" db="EMBL/GenBank/DDBJ databases">
        <authorList>
            <person name="Corre E."/>
            <person name="Pelletier E."/>
            <person name="Niang G."/>
            <person name="Scheremetjew M."/>
            <person name="Finn R."/>
            <person name="Kale V."/>
            <person name="Holt S."/>
            <person name="Cochrane G."/>
            <person name="Meng A."/>
            <person name="Brown T."/>
            <person name="Cohen L."/>
        </authorList>
    </citation>
    <scope>NUCLEOTIDE SEQUENCE</scope>
    <source>
        <strain evidence="3">SAG 63-3</strain>
    </source>
</reference>
<feature type="transmembrane region" description="Helical" evidence="2">
    <location>
        <begin position="137"/>
        <end position="158"/>
    </location>
</feature>
<feature type="compositionally biased region" description="Polar residues" evidence="1">
    <location>
        <begin position="232"/>
        <end position="245"/>
    </location>
</feature>